<keyword evidence="8" id="KW-1185">Reference proteome</keyword>
<dbReference type="AlphaFoldDB" id="A0A7S8CBL5"/>
<reference evidence="7 8" key="1">
    <citation type="submission" date="2019-07" db="EMBL/GenBank/DDBJ databases">
        <title>Genome sequence of 2 isolates from Red Sea Mangroves.</title>
        <authorList>
            <person name="Sefrji F."/>
            <person name="Michoud G."/>
            <person name="Merlino G."/>
            <person name="Daffonchio D."/>
        </authorList>
    </citation>
    <scope>NUCLEOTIDE SEQUENCE [LARGE SCALE GENOMIC DNA]</scope>
    <source>
        <strain evidence="7 8">R1DC41</strain>
    </source>
</reference>
<dbReference type="EMBL" id="CP049742">
    <property type="protein sequence ID" value="QPC46994.1"/>
    <property type="molecule type" value="Genomic_DNA"/>
</dbReference>
<keyword evidence="4 6" id="KW-1133">Transmembrane helix</keyword>
<dbReference type="KEGG" id="mcui:G8O30_08470"/>
<dbReference type="Proteomes" id="UP000593626">
    <property type="component" value="Chromosome"/>
</dbReference>
<organism evidence="7 8">
    <name type="scientific">Mangrovibacillus cuniculi</name>
    <dbReference type="NCBI Taxonomy" id="2593652"/>
    <lineage>
        <taxon>Bacteria</taxon>
        <taxon>Bacillati</taxon>
        <taxon>Bacillota</taxon>
        <taxon>Bacilli</taxon>
        <taxon>Bacillales</taxon>
        <taxon>Bacillaceae</taxon>
        <taxon>Mangrovibacillus</taxon>
    </lineage>
</organism>
<feature type="transmembrane region" description="Helical" evidence="6">
    <location>
        <begin position="156"/>
        <end position="178"/>
    </location>
</feature>
<evidence type="ECO:0000313" key="7">
    <source>
        <dbReference type="EMBL" id="QPC46994.1"/>
    </source>
</evidence>
<gene>
    <name evidence="7" type="ORF">G8O30_08470</name>
</gene>
<feature type="transmembrane region" description="Helical" evidence="6">
    <location>
        <begin position="311"/>
        <end position="342"/>
    </location>
</feature>
<evidence type="ECO:0000256" key="3">
    <source>
        <dbReference type="ARBA" id="ARBA00022692"/>
    </source>
</evidence>
<dbReference type="PANTHER" id="PTHR21716">
    <property type="entry name" value="TRANSMEMBRANE PROTEIN"/>
    <property type="match status" value="1"/>
</dbReference>
<name>A0A7S8CBL5_9BACI</name>
<feature type="transmembrane region" description="Helical" evidence="6">
    <location>
        <begin position="219"/>
        <end position="236"/>
    </location>
</feature>
<feature type="transmembrane region" description="Helical" evidence="6">
    <location>
        <begin position="71"/>
        <end position="92"/>
    </location>
</feature>
<feature type="transmembrane region" description="Helical" evidence="6">
    <location>
        <begin position="242"/>
        <end position="261"/>
    </location>
</feature>
<evidence type="ECO:0000256" key="2">
    <source>
        <dbReference type="ARBA" id="ARBA00009773"/>
    </source>
</evidence>
<evidence type="ECO:0000313" key="8">
    <source>
        <dbReference type="Proteomes" id="UP000593626"/>
    </source>
</evidence>
<dbReference type="GO" id="GO:0055085">
    <property type="term" value="P:transmembrane transport"/>
    <property type="evidence" value="ECO:0007669"/>
    <property type="project" value="TreeGrafter"/>
</dbReference>
<feature type="transmembrane region" description="Helical" evidence="6">
    <location>
        <begin position="37"/>
        <end position="59"/>
    </location>
</feature>
<dbReference type="PANTHER" id="PTHR21716:SF15">
    <property type="entry name" value="TRANSPORT PROTEIN YRRI-RELATED"/>
    <property type="match status" value="1"/>
</dbReference>
<dbReference type="Pfam" id="PF01594">
    <property type="entry name" value="AI-2E_transport"/>
    <property type="match status" value="1"/>
</dbReference>
<proteinExistence type="inferred from homology"/>
<dbReference type="InterPro" id="IPR002549">
    <property type="entry name" value="AI-2E-like"/>
</dbReference>
<evidence type="ECO:0000256" key="5">
    <source>
        <dbReference type="ARBA" id="ARBA00023136"/>
    </source>
</evidence>
<keyword evidence="5 6" id="KW-0472">Membrane</keyword>
<comment type="similarity">
    <text evidence="2">Belongs to the autoinducer-2 exporter (AI-2E) (TC 2.A.86) family.</text>
</comment>
<accession>A0A7S8CBL5</accession>
<comment type="subcellular location">
    <subcellularLocation>
        <location evidence="1">Membrane</location>
        <topology evidence="1">Multi-pass membrane protein</topology>
    </subcellularLocation>
</comment>
<evidence type="ECO:0000256" key="6">
    <source>
        <dbReference type="SAM" id="Phobius"/>
    </source>
</evidence>
<evidence type="ECO:0000256" key="4">
    <source>
        <dbReference type="ARBA" id="ARBA00022989"/>
    </source>
</evidence>
<feature type="transmembrane region" description="Helical" evidence="6">
    <location>
        <begin position="7"/>
        <end position="31"/>
    </location>
</feature>
<dbReference type="GO" id="GO:0016020">
    <property type="term" value="C:membrane"/>
    <property type="evidence" value="ECO:0007669"/>
    <property type="project" value="UniProtKB-SubCell"/>
</dbReference>
<feature type="transmembrane region" description="Helical" evidence="6">
    <location>
        <begin position="268"/>
        <end position="291"/>
    </location>
</feature>
<protein>
    <submittedName>
        <fullName evidence="7">AI-2E family transporter</fullName>
    </submittedName>
</protein>
<dbReference type="RefSeq" id="WP_239671663.1">
    <property type="nucleotide sequence ID" value="NZ_CP049742.1"/>
</dbReference>
<evidence type="ECO:0000256" key="1">
    <source>
        <dbReference type="ARBA" id="ARBA00004141"/>
    </source>
</evidence>
<keyword evidence="3 6" id="KW-0812">Transmembrane</keyword>
<sequence length="358" mass="39597">MQKIKSALWVTILIIAGLTVLYLLFLLQPVWKPFVHAILWLCVPFLVAAFISFLLHPVVEKVHRFGIHRGVTIAVIYALFFGGVGAAVYFGLPMFYQQLNELVAHVPTWTESYRNGLITIHEETQVYPDGVQEFVDRRIDAIETFAVGLVQKGLSLFAYVSTAILFLALIPFISFYLLKDFDVLKGWGKSISPQNWKDPLHKIVSGINDTLGGYIRGQFIVCVLIGGIATVALMLLDIKFSIVLGVFIGLTNIIPYFGPVVGAIPTIAIAATMSWSTVIWVIILIVALQFLEGNVLSPWIVGKSVHLHPLVILALLLVAGELAGLVGLLLVVPFFAVVRVIYHVLLDEKNKRAILKDT</sequence>